<reference evidence="12 13" key="1">
    <citation type="submission" date="2018-08" db="EMBL/GenBank/DDBJ databases">
        <title>Genomic Encyclopedia of Type Strains, Phase IV (KMG-IV): sequencing the most valuable type-strain genomes for metagenomic binning, comparative biology and taxonomic classification.</title>
        <authorList>
            <person name="Goeker M."/>
        </authorList>
    </citation>
    <scope>NUCLEOTIDE SEQUENCE [LARGE SCALE GENOMIC DNA]</scope>
    <source>
        <strain evidence="12 13">DSM 25527</strain>
    </source>
</reference>
<accession>A0A397PB34</accession>
<dbReference type="Pfam" id="PF00733">
    <property type="entry name" value="Asn_synthase"/>
    <property type="match status" value="1"/>
</dbReference>
<keyword evidence="8" id="KW-0028">Amino-acid biosynthesis</keyword>
<dbReference type="OrthoDB" id="9763290at2"/>
<dbReference type="InterPro" id="IPR017932">
    <property type="entry name" value="GATase_2_dom"/>
</dbReference>
<dbReference type="SUPFAM" id="SSF52402">
    <property type="entry name" value="Adenine nucleotide alpha hydrolases-like"/>
    <property type="match status" value="1"/>
</dbReference>
<dbReference type="InterPro" id="IPR051786">
    <property type="entry name" value="ASN_synthetase/amidase"/>
</dbReference>
<dbReference type="GO" id="GO:0004066">
    <property type="term" value="F:asparagine synthase (glutamine-hydrolyzing) activity"/>
    <property type="evidence" value="ECO:0007669"/>
    <property type="project" value="UniProtKB-EC"/>
</dbReference>
<dbReference type="CDD" id="cd01991">
    <property type="entry name" value="Asn_synthase_B_C"/>
    <property type="match status" value="1"/>
</dbReference>
<dbReference type="InterPro" id="IPR033738">
    <property type="entry name" value="AsnB_N"/>
</dbReference>
<dbReference type="PANTHER" id="PTHR43284">
    <property type="entry name" value="ASPARAGINE SYNTHETASE (GLUTAMINE-HYDROLYZING)"/>
    <property type="match status" value="1"/>
</dbReference>
<evidence type="ECO:0000256" key="2">
    <source>
        <dbReference type="ARBA" id="ARBA00005752"/>
    </source>
</evidence>
<dbReference type="InterPro" id="IPR029055">
    <property type="entry name" value="Ntn_hydrolases_N"/>
</dbReference>
<evidence type="ECO:0000256" key="8">
    <source>
        <dbReference type="PIRSR" id="PIRSR001589-1"/>
    </source>
</evidence>
<dbReference type="AlphaFoldDB" id="A0A397PB34"/>
<evidence type="ECO:0000313" key="13">
    <source>
        <dbReference type="Proteomes" id="UP000266568"/>
    </source>
</evidence>
<keyword evidence="5 9" id="KW-0067">ATP-binding</keyword>
<evidence type="ECO:0000256" key="3">
    <source>
        <dbReference type="ARBA" id="ARBA00012737"/>
    </source>
</evidence>
<dbReference type="Gene3D" id="3.40.50.620">
    <property type="entry name" value="HUPs"/>
    <property type="match status" value="1"/>
</dbReference>
<feature type="domain" description="Glutamine amidotransferase type-2" evidence="11">
    <location>
        <begin position="2"/>
        <end position="214"/>
    </location>
</feature>
<dbReference type="SUPFAM" id="SSF56235">
    <property type="entry name" value="N-terminal nucleophile aminohydrolases (Ntn hydrolases)"/>
    <property type="match status" value="1"/>
</dbReference>
<feature type="binding site" evidence="9">
    <location>
        <position position="291"/>
    </location>
    <ligand>
        <name>ATP</name>
        <dbReference type="ChEBI" id="CHEBI:30616"/>
    </ligand>
</feature>
<protein>
    <recommendedName>
        <fullName evidence="3">asparagine synthase (glutamine-hydrolyzing)</fullName>
        <ecNumber evidence="3">6.3.5.4</ecNumber>
    </recommendedName>
</protein>
<evidence type="ECO:0000256" key="5">
    <source>
        <dbReference type="ARBA" id="ARBA00022840"/>
    </source>
</evidence>
<feature type="active site" description="For GATase activity" evidence="8">
    <location>
        <position position="2"/>
    </location>
</feature>
<dbReference type="CDD" id="cd00712">
    <property type="entry name" value="AsnB"/>
    <property type="match status" value="1"/>
</dbReference>
<dbReference type="Gene3D" id="3.60.20.10">
    <property type="entry name" value="Glutamine Phosphoribosylpyrophosphate, subunit 1, domain 1"/>
    <property type="match status" value="1"/>
</dbReference>
<gene>
    <name evidence="12" type="ORF">DFR49_0124</name>
</gene>
<dbReference type="PIRSF" id="PIRSF001589">
    <property type="entry name" value="Asn_synthetase_glu-h"/>
    <property type="match status" value="1"/>
</dbReference>
<dbReference type="PROSITE" id="PS51278">
    <property type="entry name" value="GATASE_TYPE_2"/>
    <property type="match status" value="1"/>
</dbReference>
<comment type="caution">
    <text evidence="12">The sequence shown here is derived from an EMBL/GenBank/DDBJ whole genome shotgun (WGS) entry which is preliminary data.</text>
</comment>
<keyword evidence="13" id="KW-1185">Reference proteome</keyword>
<keyword evidence="8" id="KW-0061">Asparagine biosynthesis</keyword>
<dbReference type="NCBIfam" id="TIGR03108">
    <property type="entry name" value="eps_aminotran_1"/>
    <property type="match status" value="1"/>
</dbReference>
<name>A0A397PB34_9SPHN</name>
<dbReference type="InterPro" id="IPR017539">
    <property type="entry name" value="XrtA_amidotfase"/>
</dbReference>
<dbReference type="GO" id="GO:0005524">
    <property type="term" value="F:ATP binding"/>
    <property type="evidence" value="ECO:0007669"/>
    <property type="project" value="UniProtKB-KW"/>
</dbReference>
<evidence type="ECO:0000259" key="11">
    <source>
        <dbReference type="PROSITE" id="PS51278"/>
    </source>
</evidence>
<dbReference type="InterPro" id="IPR006426">
    <property type="entry name" value="Asn_synth_AEB"/>
</dbReference>
<dbReference type="EMBL" id="QXDC01000002">
    <property type="protein sequence ID" value="RIA45603.1"/>
    <property type="molecule type" value="Genomic_DNA"/>
</dbReference>
<evidence type="ECO:0000256" key="7">
    <source>
        <dbReference type="ARBA" id="ARBA00048741"/>
    </source>
</evidence>
<dbReference type="GO" id="GO:0005829">
    <property type="term" value="C:cytosol"/>
    <property type="evidence" value="ECO:0007669"/>
    <property type="project" value="TreeGrafter"/>
</dbReference>
<organism evidence="12 13">
    <name type="scientific">Hephaestia caeni</name>
    <dbReference type="NCBI Taxonomy" id="645617"/>
    <lineage>
        <taxon>Bacteria</taxon>
        <taxon>Pseudomonadati</taxon>
        <taxon>Pseudomonadota</taxon>
        <taxon>Alphaproteobacteria</taxon>
        <taxon>Sphingomonadales</taxon>
        <taxon>Sphingomonadaceae</taxon>
        <taxon>Hephaestia</taxon>
    </lineage>
</organism>
<evidence type="ECO:0000256" key="1">
    <source>
        <dbReference type="ARBA" id="ARBA00005187"/>
    </source>
</evidence>
<dbReference type="RefSeq" id="WP_119034128.1">
    <property type="nucleotide sequence ID" value="NZ_QXDC01000002.1"/>
</dbReference>
<dbReference type="EC" id="6.3.5.4" evidence="3"/>
<keyword evidence="6 8" id="KW-0315">Glutamine amidotransferase</keyword>
<dbReference type="InterPro" id="IPR001962">
    <property type="entry name" value="Asn_synthase"/>
</dbReference>
<dbReference type="Pfam" id="PF13537">
    <property type="entry name" value="GATase_7"/>
    <property type="match status" value="1"/>
</dbReference>
<evidence type="ECO:0000256" key="10">
    <source>
        <dbReference type="PIRSR" id="PIRSR001589-3"/>
    </source>
</evidence>
<sequence length="630" mass="69680">MCGIAGLFYPATPKPVDPQRIAKMIEVQAHRGPDGSGVWTAPGVGLGHRRLSIIDLGGGAQPMQSFDERITVTYNGEIYNFREVRLELEARGAHFVTESDTEVLLHGWRLWGPGMLARLNGMFAFALHDAERQCLFLARDRLGVKPLHYVELADGALAFASELKGLLAHPLLRRKPDIRAIEDFMALGYVPDDACIVAGVKKLAAGYCLLVERGKPVPKPVQYWDLDFSNRARGSASALEEELVERMRAAVRSRMVADVPLGAFLSGGVDSSAVVALMAEASTRAVKTCTIGFDEAGHDERRFATEVARRFATDHRERIVAPDDFSAVDRLVTAFDEPFADASALATYRVCELARENVTVALSGDGADEALAGYRRYKFQHAEERVRGLLPAGLRANVFGRLGHAYPKFDWAPRPLRFKSTLLALADDGDEAYARSVGVTTPTLRALLFTDAATRALGGHRAEERYVATMRGAPARDALDRAQYADIKHWLPGDILTKSDRTSMAVSLEAREPLLDHRLLEFAATLPVSMRLRRGQGKWLMKKAMERYLPQNVLYRPKMGFVTPISAWFRGALTDEAQGLAVSKTLSATGWFDMRAIQHLAEDHRAGKAEHGRTLWQLMMLERSLARVFG</sequence>
<keyword evidence="4 9" id="KW-0547">Nucleotide-binding</keyword>
<evidence type="ECO:0000256" key="4">
    <source>
        <dbReference type="ARBA" id="ARBA00022741"/>
    </source>
</evidence>
<dbReference type="Proteomes" id="UP000266568">
    <property type="component" value="Unassembled WGS sequence"/>
</dbReference>
<feature type="binding site" evidence="9">
    <location>
        <begin position="363"/>
        <end position="364"/>
    </location>
    <ligand>
        <name>ATP</name>
        <dbReference type="ChEBI" id="CHEBI:30616"/>
    </ligand>
</feature>
<evidence type="ECO:0000256" key="6">
    <source>
        <dbReference type="ARBA" id="ARBA00022962"/>
    </source>
</evidence>
<proteinExistence type="inferred from homology"/>
<dbReference type="InterPro" id="IPR014729">
    <property type="entry name" value="Rossmann-like_a/b/a_fold"/>
</dbReference>
<dbReference type="PANTHER" id="PTHR43284:SF1">
    <property type="entry name" value="ASPARAGINE SYNTHETASE"/>
    <property type="match status" value="1"/>
</dbReference>
<dbReference type="NCBIfam" id="TIGR01536">
    <property type="entry name" value="asn_synth_AEB"/>
    <property type="match status" value="1"/>
</dbReference>
<evidence type="ECO:0000313" key="12">
    <source>
        <dbReference type="EMBL" id="RIA45603.1"/>
    </source>
</evidence>
<feature type="site" description="Important for beta-aspartyl-AMP intermediate formation" evidence="10">
    <location>
        <position position="365"/>
    </location>
</feature>
<evidence type="ECO:0000256" key="9">
    <source>
        <dbReference type="PIRSR" id="PIRSR001589-2"/>
    </source>
</evidence>
<comment type="pathway">
    <text evidence="1">Amino-acid biosynthesis; L-asparagine biosynthesis; L-asparagine from L-aspartate (L-Gln route): step 1/1.</text>
</comment>
<comment type="catalytic activity">
    <reaction evidence="7">
        <text>L-aspartate + L-glutamine + ATP + H2O = L-asparagine + L-glutamate + AMP + diphosphate + H(+)</text>
        <dbReference type="Rhea" id="RHEA:12228"/>
        <dbReference type="ChEBI" id="CHEBI:15377"/>
        <dbReference type="ChEBI" id="CHEBI:15378"/>
        <dbReference type="ChEBI" id="CHEBI:29985"/>
        <dbReference type="ChEBI" id="CHEBI:29991"/>
        <dbReference type="ChEBI" id="CHEBI:30616"/>
        <dbReference type="ChEBI" id="CHEBI:33019"/>
        <dbReference type="ChEBI" id="CHEBI:58048"/>
        <dbReference type="ChEBI" id="CHEBI:58359"/>
        <dbReference type="ChEBI" id="CHEBI:456215"/>
        <dbReference type="EC" id="6.3.5.4"/>
    </reaction>
</comment>
<comment type="similarity">
    <text evidence="2">Belongs to the asparagine synthetase family.</text>
</comment>
<dbReference type="GO" id="GO:0006529">
    <property type="term" value="P:asparagine biosynthetic process"/>
    <property type="evidence" value="ECO:0007669"/>
    <property type="project" value="UniProtKB-KW"/>
</dbReference>
<feature type="binding site" evidence="9">
    <location>
        <position position="100"/>
    </location>
    <ligand>
        <name>L-glutamine</name>
        <dbReference type="ChEBI" id="CHEBI:58359"/>
    </ligand>
</feature>